<name>A0A8X6PX75_NEPPI</name>
<sequence length="115" mass="13050">MGIAVENSCRSKQEWNVLIARHLKAIGLQLFEWSKQLYWYGKRPFESSAGRGGGDPLFDLEIRLLLNLHSILAANQSEETKHLSHRGRVLWKTLVSNLVGGSAWESVSLFIFVLQ</sequence>
<keyword evidence="2" id="KW-1185">Reference proteome</keyword>
<organism evidence="1 2">
    <name type="scientific">Nephila pilipes</name>
    <name type="common">Giant wood spider</name>
    <name type="synonym">Nephila maculata</name>
    <dbReference type="NCBI Taxonomy" id="299642"/>
    <lineage>
        <taxon>Eukaryota</taxon>
        <taxon>Metazoa</taxon>
        <taxon>Ecdysozoa</taxon>
        <taxon>Arthropoda</taxon>
        <taxon>Chelicerata</taxon>
        <taxon>Arachnida</taxon>
        <taxon>Araneae</taxon>
        <taxon>Araneomorphae</taxon>
        <taxon>Entelegynae</taxon>
        <taxon>Araneoidea</taxon>
        <taxon>Nephilidae</taxon>
        <taxon>Nephila</taxon>
    </lineage>
</organism>
<evidence type="ECO:0000313" key="1">
    <source>
        <dbReference type="EMBL" id="GFT90923.1"/>
    </source>
</evidence>
<dbReference type="EMBL" id="BMAW01120808">
    <property type="protein sequence ID" value="GFT90923.1"/>
    <property type="molecule type" value="Genomic_DNA"/>
</dbReference>
<gene>
    <name evidence="1" type="ORF">NPIL_560791</name>
</gene>
<dbReference type="Proteomes" id="UP000887013">
    <property type="component" value="Unassembled WGS sequence"/>
</dbReference>
<protein>
    <submittedName>
        <fullName evidence="1">Uncharacterized protein</fullName>
    </submittedName>
</protein>
<accession>A0A8X6PX75</accession>
<dbReference type="AlphaFoldDB" id="A0A8X6PX75"/>
<proteinExistence type="predicted"/>
<evidence type="ECO:0000313" key="2">
    <source>
        <dbReference type="Proteomes" id="UP000887013"/>
    </source>
</evidence>
<reference evidence="1" key="1">
    <citation type="submission" date="2020-08" db="EMBL/GenBank/DDBJ databases">
        <title>Multicomponent nature underlies the extraordinary mechanical properties of spider dragline silk.</title>
        <authorList>
            <person name="Kono N."/>
            <person name="Nakamura H."/>
            <person name="Mori M."/>
            <person name="Yoshida Y."/>
            <person name="Ohtoshi R."/>
            <person name="Malay A.D."/>
            <person name="Moran D.A.P."/>
            <person name="Tomita M."/>
            <person name="Numata K."/>
            <person name="Arakawa K."/>
        </authorList>
    </citation>
    <scope>NUCLEOTIDE SEQUENCE</scope>
</reference>
<comment type="caution">
    <text evidence="1">The sequence shown here is derived from an EMBL/GenBank/DDBJ whole genome shotgun (WGS) entry which is preliminary data.</text>
</comment>